<accession>E1Z5D4</accession>
<evidence type="ECO:0008006" key="3">
    <source>
        <dbReference type="Google" id="ProtNLM"/>
    </source>
</evidence>
<sequence>VTLLRWSPCGSYLLAAHPGGDFRIWQTRTWWSQRWAAAAPGGGGAGELAEACWGPDCRSLLLAYARSPHLVCLHFTAEPPSLQAQLLPLPLRVTARAPRPPPAGSGAGCLIQAVAWDARAQRLAVAVGGSHPAAGCVALYDTRCDPILSARFIGFMR</sequence>
<dbReference type="OrthoDB" id="512984at2759"/>
<feature type="non-terminal residue" evidence="1">
    <location>
        <position position="1"/>
    </location>
</feature>
<proteinExistence type="predicted"/>
<dbReference type="AlphaFoldDB" id="E1Z5D4"/>
<dbReference type="KEGG" id="cvr:CHLNCDRAFT_13113"/>
<dbReference type="RefSeq" id="XP_005851609.1">
    <property type="nucleotide sequence ID" value="XM_005851547.1"/>
</dbReference>
<protein>
    <recommendedName>
        <fullName evidence="3">Anaphase-promoting complex subunit 4 WD40 domain-containing protein</fullName>
    </recommendedName>
</protein>
<dbReference type="InterPro" id="IPR045139">
    <property type="entry name" value="Aladin"/>
</dbReference>
<organism evidence="2">
    <name type="scientific">Chlorella variabilis</name>
    <name type="common">Green alga</name>
    <dbReference type="NCBI Taxonomy" id="554065"/>
    <lineage>
        <taxon>Eukaryota</taxon>
        <taxon>Viridiplantae</taxon>
        <taxon>Chlorophyta</taxon>
        <taxon>core chlorophytes</taxon>
        <taxon>Trebouxiophyceae</taxon>
        <taxon>Chlorellales</taxon>
        <taxon>Chlorellaceae</taxon>
        <taxon>Chlorella clade</taxon>
        <taxon>Chlorella</taxon>
    </lineage>
</organism>
<dbReference type="PANTHER" id="PTHR14494">
    <property type="entry name" value="ALADIN/ADRACALIN/AAAS"/>
    <property type="match status" value="1"/>
</dbReference>
<dbReference type="GO" id="GO:0005643">
    <property type="term" value="C:nuclear pore"/>
    <property type="evidence" value="ECO:0007669"/>
    <property type="project" value="TreeGrafter"/>
</dbReference>
<dbReference type="GO" id="GO:0006913">
    <property type="term" value="P:nucleocytoplasmic transport"/>
    <property type="evidence" value="ECO:0007669"/>
    <property type="project" value="TreeGrafter"/>
</dbReference>
<evidence type="ECO:0000313" key="2">
    <source>
        <dbReference type="Proteomes" id="UP000008141"/>
    </source>
</evidence>
<dbReference type="InParanoid" id="E1Z5D4"/>
<dbReference type="eggNOG" id="KOG2139">
    <property type="taxonomic scope" value="Eukaryota"/>
</dbReference>
<dbReference type="SUPFAM" id="SSF82171">
    <property type="entry name" value="DPP6 N-terminal domain-like"/>
    <property type="match status" value="1"/>
</dbReference>
<dbReference type="PANTHER" id="PTHR14494:SF0">
    <property type="entry name" value="ALADIN"/>
    <property type="match status" value="1"/>
</dbReference>
<name>E1Z5D4_CHLVA</name>
<reference evidence="1 2" key="1">
    <citation type="journal article" date="2010" name="Plant Cell">
        <title>The Chlorella variabilis NC64A genome reveals adaptation to photosymbiosis, coevolution with viruses, and cryptic sex.</title>
        <authorList>
            <person name="Blanc G."/>
            <person name="Duncan G."/>
            <person name="Agarkova I."/>
            <person name="Borodovsky M."/>
            <person name="Gurnon J."/>
            <person name="Kuo A."/>
            <person name="Lindquist E."/>
            <person name="Lucas S."/>
            <person name="Pangilinan J."/>
            <person name="Polle J."/>
            <person name="Salamov A."/>
            <person name="Terry A."/>
            <person name="Yamada T."/>
            <person name="Dunigan D.D."/>
            <person name="Grigoriev I.V."/>
            <person name="Claverie J.M."/>
            <person name="Van Etten J.L."/>
        </authorList>
    </citation>
    <scope>NUCLEOTIDE SEQUENCE [LARGE SCALE GENOMIC DNA]</scope>
    <source>
        <strain evidence="1 2">NC64A</strain>
    </source>
</reference>
<dbReference type="STRING" id="554065.E1Z5D4"/>
<keyword evidence="2" id="KW-1185">Reference proteome</keyword>
<dbReference type="Proteomes" id="UP000008141">
    <property type="component" value="Unassembled WGS sequence"/>
</dbReference>
<dbReference type="EMBL" id="GL433836">
    <property type="protein sequence ID" value="EFN59507.1"/>
    <property type="molecule type" value="Genomic_DNA"/>
</dbReference>
<evidence type="ECO:0000313" key="1">
    <source>
        <dbReference type="EMBL" id="EFN59507.1"/>
    </source>
</evidence>
<dbReference type="GeneID" id="17358957"/>
<feature type="non-terminal residue" evidence="1">
    <location>
        <position position="157"/>
    </location>
</feature>
<gene>
    <name evidence="1" type="ORF">CHLNCDRAFT_13113</name>
</gene>